<sequence>MIDTQESMTAKLCSFARAYHSNFGKQKIFDDFLAYDLMGKEEYEEIGQLIEHDFDPAGVDPNRGFNGTRVYPELNRYISPIPLSRIAFAEEELARFAETKGCCQYVICGAGMDTFAFRNENPDIQIFELDHPDTQRYKLERIRQLEWTIPHNVHYVANDFAKDNMVDILKNAGFAPECPAYFAILGVTYYLTLPIFEQTIEKISQLSCQGNQMVFDFPDETTFAAGGGGVHRVRQLTEITARLGEPMQHGFSIEEIRQALLRHGFILDRHETPETIQQHFFAGRADEQRAFENIHFILAVKKERVQ</sequence>
<dbReference type="AlphaFoldDB" id="A0A926HXJ7"/>
<dbReference type="SUPFAM" id="SSF53335">
    <property type="entry name" value="S-adenosyl-L-methionine-dependent methyltransferases"/>
    <property type="match status" value="1"/>
</dbReference>
<dbReference type="GO" id="GO:0008168">
    <property type="term" value="F:methyltransferase activity"/>
    <property type="evidence" value="ECO:0007669"/>
    <property type="project" value="UniProtKB-UniRule"/>
</dbReference>
<dbReference type="PANTHER" id="PTHR43619">
    <property type="entry name" value="S-ADENOSYL-L-METHIONINE-DEPENDENT METHYLTRANSFERASE YKTD-RELATED"/>
    <property type="match status" value="1"/>
</dbReference>
<dbReference type="EC" id="2.1.1.-" evidence="4"/>
<evidence type="ECO:0000256" key="1">
    <source>
        <dbReference type="ARBA" id="ARBA00008138"/>
    </source>
</evidence>
<evidence type="ECO:0000256" key="3">
    <source>
        <dbReference type="ARBA" id="ARBA00022679"/>
    </source>
</evidence>
<dbReference type="NCBIfam" id="TIGR00027">
    <property type="entry name" value="mthyl_TIGR00027"/>
    <property type="match status" value="1"/>
</dbReference>
<dbReference type="EMBL" id="JACRSQ010000013">
    <property type="protein sequence ID" value="MBC8543842.1"/>
    <property type="molecule type" value="Genomic_DNA"/>
</dbReference>
<keyword evidence="4" id="KW-0949">S-adenosyl-L-methionine</keyword>
<comment type="caution">
    <text evidence="5">The sequence shown here is derived from an EMBL/GenBank/DDBJ whole genome shotgun (WGS) entry which is preliminary data.</text>
</comment>
<accession>A0A926HXJ7</accession>
<dbReference type="Gene3D" id="3.40.50.150">
    <property type="entry name" value="Vaccinia Virus protein VP39"/>
    <property type="match status" value="1"/>
</dbReference>
<name>A0A926HXJ7_9FIRM</name>
<dbReference type="RefSeq" id="WP_177713541.1">
    <property type="nucleotide sequence ID" value="NZ_JACRSQ010000013.1"/>
</dbReference>
<keyword evidence="3" id="KW-0808">Transferase</keyword>
<reference evidence="5" key="1">
    <citation type="submission" date="2020-08" db="EMBL/GenBank/DDBJ databases">
        <title>Genome public.</title>
        <authorList>
            <person name="Liu C."/>
            <person name="Sun Q."/>
        </authorList>
    </citation>
    <scope>NUCLEOTIDE SEQUENCE</scope>
    <source>
        <strain evidence="5">NSJ-32</strain>
    </source>
</reference>
<dbReference type="GO" id="GO:0032259">
    <property type="term" value="P:methylation"/>
    <property type="evidence" value="ECO:0007669"/>
    <property type="project" value="UniProtKB-KW"/>
</dbReference>
<keyword evidence="6" id="KW-1185">Reference proteome</keyword>
<keyword evidence="2 4" id="KW-0489">Methyltransferase</keyword>
<protein>
    <recommendedName>
        <fullName evidence="4">S-adenosyl-L-methionine-dependent methyltransferase</fullName>
        <ecNumber evidence="4">2.1.1.-</ecNumber>
    </recommendedName>
</protein>
<proteinExistence type="inferred from homology"/>
<organism evidence="5 6">
    <name type="scientific">Bianquea renquensis</name>
    <dbReference type="NCBI Taxonomy" id="2763661"/>
    <lineage>
        <taxon>Bacteria</taxon>
        <taxon>Bacillati</taxon>
        <taxon>Bacillota</taxon>
        <taxon>Clostridia</taxon>
        <taxon>Eubacteriales</taxon>
        <taxon>Bianqueaceae</taxon>
        <taxon>Bianquea</taxon>
    </lineage>
</organism>
<dbReference type="InterPro" id="IPR011610">
    <property type="entry name" value="SAM_mthyl_Trfase_ML2640-like"/>
</dbReference>
<comment type="similarity">
    <text evidence="1 4">Belongs to the UPF0677 family.</text>
</comment>
<gene>
    <name evidence="5" type="ORF">H8730_09810</name>
</gene>
<evidence type="ECO:0000313" key="5">
    <source>
        <dbReference type="EMBL" id="MBC8543842.1"/>
    </source>
</evidence>
<evidence type="ECO:0000256" key="4">
    <source>
        <dbReference type="RuleBase" id="RU362030"/>
    </source>
</evidence>
<dbReference type="InterPro" id="IPR029063">
    <property type="entry name" value="SAM-dependent_MTases_sf"/>
</dbReference>
<evidence type="ECO:0000256" key="2">
    <source>
        <dbReference type="ARBA" id="ARBA00022603"/>
    </source>
</evidence>
<dbReference type="Pfam" id="PF04072">
    <property type="entry name" value="LCM"/>
    <property type="match status" value="1"/>
</dbReference>
<dbReference type="InterPro" id="IPR007213">
    <property type="entry name" value="Ppm1/Ppm2/Tcmp"/>
</dbReference>
<comment type="function">
    <text evidence="4">Exhibits S-adenosyl-L-methionine-dependent methyltransferase activity.</text>
</comment>
<dbReference type="PANTHER" id="PTHR43619:SF2">
    <property type="entry name" value="S-ADENOSYL-L-METHIONINE-DEPENDENT METHYLTRANSFERASES SUPERFAMILY PROTEIN"/>
    <property type="match status" value="1"/>
</dbReference>
<dbReference type="Proteomes" id="UP000657006">
    <property type="component" value="Unassembled WGS sequence"/>
</dbReference>
<evidence type="ECO:0000313" key="6">
    <source>
        <dbReference type="Proteomes" id="UP000657006"/>
    </source>
</evidence>